<evidence type="ECO:0000313" key="2">
    <source>
        <dbReference type="Proteomes" id="UP000265520"/>
    </source>
</evidence>
<evidence type="ECO:0000313" key="1">
    <source>
        <dbReference type="EMBL" id="MCI84374.1"/>
    </source>
</evidence>
<dbReference type="EMBL" id="LXQA011089418">
    <property type="protein sequence ID" value="MCI84374.1"/>
    <property type="molecule type" value="Genomic_DNA"/>
</dbReference>
<feature type="non-terminal residue" evidence="1">
    <location>
        <position position="51"/>
    </location>
</feature>
<comment type="caution">
    <text evidence="1">The sequence shown here is derived from an EMBL/GenBank/DDBJ whole genome shotgun (WGS) entry which is preliminary data.</text>
</comment>
<reference evidence="1 2" key="1">
    <citation type="journal article" date="2018" name="Front. Plant Sci.">
        <title>Red Clover (Trifolium pratense) and Zigzag Clover (T. medium) - A Picture of Genomic Similarities and Differences.</title>
        <authorList>
            <person name="Dluhosova J."/>
            <person name="Istvanek J."/>
            <person name="Nedelnik J."/>
            <person name="Repkova J."/>
        </authorList>
    </citation>
    <scope>NUCLEOTIDE SEQUENCE [LARGE SCALE GENOMIC DNA]</scope>
    <source>
        <strain evidence="2">cv. 10/8</strain>
        <tissue evidence="1">Leaf</tissue>
    </source>
</reference>
<protein>
    <submittedName>
        <fullName evidence="1">Uncharacterized protein</fullName>
    </submittedName>
</protein>
<keyword evidence="2" id="KW-1185">Reference proteome</keyword>
<dbReference type="AlphaFoldDB" id="A0A392V7X4"/>
<accession>A0A392V7X4</accession>
<sequence length="51" mass="5847">MGPATRQDRLVQDTTPVMRLLETTLVLNDEKGSSTKDLEKLKFRNEKLEAE</sequence>
<organism evidence="1 2">
    <name type="scientific">Trifolium medium</name>
    <dbReference type="NCBI Taxonomy" id="97028"/>
    <lineage>
        <taxon>Eukaryota</taxon>
        <taxon>Viridiplantae</taxon>
        <taxon>Streptophyta</taxon>
        <taxon>Embryophyta</taxon>
        <taxon>Tracheophyta</taxon>
        <taxon>Spermatophyta</taxon>
        <taxon>Magnoliopsida</taxon>
        <taxon>eudicotyledons</taxon>
        <taxon>Gunneridae</taxon>
        <taxon>Pentapetalae</taxon>
        <taxon>rosids</taxon>
        <taxon>fabids</taxon>
        <taxon>Fabales</taxon>
        <taxon>Fabaceae</taxon>
        <taxon>Papilionoideae</taxon>
        <taxon>50 kb inversion clade</taxon>
        <taxon>NPAAA clade</taxon>
        <taxon>Hologalegina</taxon>
        <taxon>IRL clade</taxon>
        <taxon>Trifolieae</taxon>
        <taxon>Trifolium</taxon>
    </lineage>
</organism>
<dbReference type="Proteomes" id="UP000265520">
    <property type="component" value="Unassembled WGS sequence"/>
</dbReference>
<name>A0A392V7X4_9FABA</name>
<proteinExistence type="predicted"/>